<dbReference type="EMBL" id="BAAFHN010000024">
    <property type="protein sequence ID" value="GAB0173143.1"/>
    <property type="molecule type" value="Genomic_DNA"/>
</dbReference>
<evidence type="ECO:0000256" key="1">
    <source>
        <dbReference type="SAM" id="MobiDB-lite"/>
    </source>
</evidence>
<proteinExistence type="predicted"/>
<comment type="caution">
    <text evidence="2">The sequence shown here is derived from an EMBL/GenBank/DDBJ whole genome shotgun (WGS) entry which is preliminary data.</text>
</comment>
<evidence type="ECO:0000313" key="2">
    <source>
        <dbReference type="EMBL" id="GAB0173143.1"/>
    </source>
</evidence>
<sequence length="52" mass="5516">MTADSNVIVSEVLEHCKDADIKTNTQNTNDTNSDTLDETMGGGANPLVSHNP</sequence>
<organism evidence="2 3">
    <name type="scientific">Helicobacter trogontum</name>
    <dbReference type="NCBI Taxonomy" id="50960"/>
    <lineage>
        <taxon>Bacteria</taxon>
        <taxon>Pseudomonadati</taxon>
        <taxon>Campylobacterota</taxon>
        <taxon>Epsilonproteobacteria</taxon>
        <taxon>Campylobacterales</taxon>
        <taxon>Helicobacteraceae</taxon>
        <taxon>Helicobacter</taxon>
    </lineage>
</organism>
<gene>
    <name evidence="2" type="ORF">NHP164001_11590</name>
</gene>
<dbReference type="Proteomes" id="UP001562457">
    <property type="component" value="Unassembled WGS sequence"/>
</dbReference>
<accession>A0ABQ0D471</accession>
<feature type="compositionally biased region" description="Low complexity" evidence="1">
    <location>
        <begin position="22"/>
        <end position="34"/>
    </location>
</feature>
<protein>
    <submittedName>
        <fullName evidence="2">Uncharacterized protein</fullName>
    </submittedName>
</protein>
<name>A0ABQ0D471_9HELI</name>
<reference evidence="2 3" key="1">
    <citation type="submission" date="2024-06" db="EMBL/GenBank/DDBJ databases">
        <title>Draft genome sequence of Helicobacter trogontum NHP16-4001.</title>
        <authorList>
            <person name="Rimbara E."/>
            <person name="Suzuki M."/>
        </authorList>
    </citation>
    <scope>NUCLEOTIDE SEQUENCE [LARGE SCALE GENOMIC DNA]</scope>
    <source>
        <strain evidence="2 3">NHP16-4001</strain>
    </source>
</reference>
<dbReference type="RefSeq" id="WP_369607433.1">
    <property type="nucleotide sequence ID" value="NZ_BAAFHN010000024.1"/>
</dbReference>
<evidence type="ECO:0000313" key="3">
    <source>
        <dbReference type="Proteomes" id="UP001562457"/>
    </source>
</evidence>
<keyword evidence="3" id="KW-1185">Reference proteome</keyword>
<feature type="region of interest" description="Disordered" evidence="1">
    <location>
        <begin position="19"/>
        <end position="52"/>
    </location>
</feature>